<dbReference type="EMBL" id="CP036314">
    <property type="protein sequence ID" value="QBH15714.1"/>
    <property type="molecule type" value="Genomic_DNA"/>
</dbReference>
<organism evidence="2 3">
    <name type="scientific">Desulfobacter hydrogenophilus</name>
    <dbReference type="NCBI Taxonomy" id="2291"/>
    <lineage>
        <taxon>Bacteria</taxon>
        <taxon>Pseudomonadati</taxon>
        <taxon>Thermodesulfobacteriota</taxon>
        <taxon>Desulfobacteria</taxon>
        <taxon>Desulfobacterales</taxon>
        <taxon>Desulfobacteraceae</taxon>
        <taxon>Desulfobacter</taxon>
    </lineage>
</organism>
<evidence type="ECO:0000313" key="3">
    <source>
        <dbReference type="Proteomes" id="UP000248798"/>
    </source>
</evidence>
<protein>
    <submittedName>
        <fullName evidence="2">Transcriptional regulator</fullName>
    </submittedName>
</protein>
<dbReference type="Proteomes" id="UP000293902">
    <property type="component" value="Plasmid unnamed1"/>
</dbReference>
<dbReference type="RefSeq" id="WP_111959129.1">
    <property type="nucleotide sequence ID" value="NZ_CP036314.1"/>
</dbReference>
<name>A0A328F7W8_9BACT</name>
<dbReference type="OrthoDB" id="6636899at2"/>
<gene>
    <name evidence="2" type="ORF">DO021_17720</name>
    <name evidence="1" type="ORF">EYB58_22845</name>
</gene>
<reference evidence="2 3" key="1">
    <citation type="submission" date="2018-06" db="EMBL/GenBank/DDBJ databases">
        <title>Complete Genome Sequence of Desulfobacter hydrogenophilus (DSM3380).</title>
        <authorList>
            <person name="Marietou A."/>
            <person name="Schreiber L."/>
            <person name="Marshall I."/>
            <person name="Jorgensen B."/>
        </authorList>
    </citation>
    <scope>NUCLEOTIDE SEQUENCE [LARGE SCALE GENOMIC DNA]</scope>
    <source>
        <strain evidence="2 3">DSM 3380</strain>
    </source>
</reference>
<dbReference type="Gene3D" id="1.10.260.40">
    <property type="entry name" value="lambda repressor-like DNA-binding domains"/>
    <property type="match status" value="1"/>
</dbReference>
<keyword evidence="1" id="KW-0614">Plasmid</keyword>
<reference evidence="1 4" key="2">
    <citation type="submission" date="2019-02" db="EMBL/GenBank/DDBJ databases">
        <title>Complete genome sequence of Desulfobacter hydrogenophilus AcRS1.</title>
        <authorList>
            <person name="Marietou A."/>
            <person name="Lund M.B."/>
            <person name="Marshall I.P.G."/>
            <person name="Schreiber L."/>
            <person name="Jorgensen B."/>
        </authorList>
    </citation>
    <scope>NUCLEOTIDE SEQUENCE [LARGE SCALE GENOMIC DNA]</scope>
    <source>
        <strain evidence="1 4">AcRS1</strain>
        <plasmid evidence="1 4">unnamed1</plasmid>
    </source>
</reference>
<dbReference type="AlphaFoldDB" id="A0A328F7W8"/>
<evidence type="ECO:0000313" key="2">
    <source>
        <dbReference type="EMBL" id="RAM00711.1"/>
    </source>
</evidence>
<dbReference type="Proteomes" id="UP000248798">
    <property type="component" value="Unassembled WGS sequence"/>
</dbReference>
<sequence length="73" mass="8575">MGPKELRKSGEALFGQRWQTDLARALDVDSRRIRQWIKGERPLPKTIDLDILALLKQRQQKISQLLEDFENSE</sequence>
<dbReference type="SUPFAM" id="SSF47413">
    <property type="entry name" value="lambda repressor-like DNA-binding domains"/>
    <property type="match status" value="1"/>
</dbReference>
<dbReference type="InterPro" id="IPR010982">
    <property type="entry name" value="Lambda_DNA-bd_dom_sf"/>
</dbReference>
<evidence type="ECO:0000313" key="4">
    <source>
        <dbReference type="Proteomes" id="UP000293902"/>
    </source>
</evidence>
<accession>A0A328F7W8</accession>
<evidence type="ECO:0000313" key="1">
    <source>
        <dbReference type="EMBL" id="QBH15714.1"/>
    </source>
</evidence>
<geneLocation type="plasmid" evidence="1 4">
    <name>unnamed1</name>
</geneLocation>
<proteinExistence type="predicted"/>
<keyword evidence="4" id="KW-1185">Reference proteome</keyword>
<dbReference type="GO" id="GO:0003677">
    <property type="term" value="F:DNA binding"/>
    <property type="evidence" value="ECO:0007669"/>
    <property type="project" value="InterPro"/>
</dbReference>
<dbReference type="EMBL" id="QLNI01000040">
    <property type="protein sequence ID" value="RAM00711.1"/>
    <property type="molecule type" value="Genomic_DNA"/>
</dbReference>